<dbReference type="EMBL" id="KN124163">
    <property type="protein sequence ID" value="KFO22069.1"/>
    <property type="molecule type" value="Genomic_DNA"/>
</dbReference>
<keyword evidence="1" id="KW-1015">Disulfide bond</keyword>
<dbReference type="GO" id="GO:0007229">
    <property type="term" value="P:integrin-mediated signaling pathway"/>
    <property type="evidence" value="ECO:0007669"/>
    <property type="project" value="UniProtKB-KW"/>
</dbReference>
<dbReference type="PROSITE" id="PS50215">
    <property type="entry name" value="ADAM_MEPRO"/>
    <property type="match status" value="1"/>
</dbReference>
<keyword evidence="4" id="KW-1185">Reference proteome</keyword>
<dbReference type="GO" id="GO:0006508">
    <property type="term" value="P:proteolysis"/>
    <property type="evidence" value="ECO:0007669"/>
    <property type="project" value="InterPro"/>
</dbReference>
<evidence type="ECO:0000259" key="2">
    <source>
        <dbReference type="PROSITE" id="PS50215"/>
    </source>
</evidence>
<dbReference type="Pfam" id="PF01421">
    <property type="entry name" value="Reprolysin"/>
    <property type="match status" value="1"/>
</dbReference>
<feature type="domain" description="Peptidase M12B" evidence="2">
    <location>
        <begin position="1"/>
        <end position="59"/>
    </location>
</feature>
<keyword evidence="3" id="KW-0401">Integrin</keyword>
<dbReference type="InterPro" id="IPR001590">
    <property type="entry name" value="Peptidase_M12B"/>
</dbReference>
<dbReference type="STRING" id="885580.ENSFDAP00000021960"/>
<comment type="caution">
    <text evidence="1">Lacks conserved residue(s) required for the propagation of feature annotation.</text>
</comment>
<dbReference type="Proteomes" id="UP000028990">
    <property type="component" value="Unassembled WGS sequence"/>
</dbReference>
<dbReference type="SUPFAM" id="SSF55486">
    <property type="entry name" value="Metalloproteases ('zincins'), catalytic domain"/>
    <property type="match status" value="1"/>
</dbReference>
<feature type="disulfide bond" evidence="1">
    <location>
        <begin position="47"/>
        <end position="52"/>
    </location>
</feature>
<reference evidence="3 4" key="1">
    <citation type="submission" date="2013-11" db="EMBL/GenBank/DDBJ databases">
        <title>The Damaraland mole rat (Fukomys damarensis) genome and evolution of African mole rats.</title>
        <authorList>
            <person name="Gladyshev V.N."/>
            <person name="Fang X."/>
        </authorList>
    </citation>
    <scope>NUCLEOTIDE SEQUENCE [LARGE SCALE GENOMIC DNA]</scope>
    <source>
        <tissue evidence="3">Liver</tissue>
    </source>
</reference>
<protein>
    <submittedName>
        <fullName evidence="3">Disintegrin and metalloproteinase domain-containing protein 5</fullName>
    </submittedName>
</protein>
<accession>A0A091CS05</accession>
<dbReference type="AlphaFoldDB" id="A0A091CS05"/>
<name>A0A091CS05_FUKDA</name>
<organism evidence="3 4">
    <name type="scientific">Fukomys damarensis</name>
    <name type="common">Damaraland mole rat</name>
    <name type="synonym">Cryptomys damarensis</name>
    <dbReference type="NCBI Taxonomy" id="885580"/>
    <lineage>
        <taxon>Eukaryota</taxon>
        <taxon>Metazoa</taxon>
        <taxon>Chordata</taxon>
        <taxon>Craniata</taxon>
        <taxon>Vertebrata</taxon>
        <taxon>Euteleostomi</taxon>
        <taxon>Mammalia</taxon>
        <taxon>Eutheria</taxon>
        <taxon>Euarchontoglires</taxon>
        <taxon>Glires</taxon>
        <taxon>Rodentia</taxon>
        <taxon>Hystricomorpha</taxon>
        <taxon>Bathyergidae</taxon>
        <taxon>Fukomys</taxon>
    </lineage>
</organism>
<evidence type="ECO:0000313" key="3">
    <source>
        <dbReference type="EMBL" id="KFO22069.1"/>
    </source>
</evidence>
<evidence type="ECO:0000313" key="4">
    <source>
        <dbReference type="Proteomes" id="UP000028990"/>
    </source>
</evidence>
<sequence>MACNPKLAIGIALYPKTITVEAFSVVLVQLLGINLGLTYDNIHNCHCPGTTCIMNPEAITLTFLATRVCLHNLGYRGLLEQLIEAKHLTVLSVKIARRSPGELAIIICNTGIQQISSRESSRVIESLFVCHIISGSALKGLQLSDLTSDSLPGRDWSFAHSPLMNVVLVEGGGRAELQLC</sequence>
<proteinExistence type="predicted"/>
<gene>
    <name evidence="3" type="ORF">H920_16543</name>
</gene>
<evidence type="ECO:0000256" key="1">
    <source>
        <dbReference type="PROSITE-ProRule" id="PRU00276"/>
    </source>
</evidence>
<dbReference type="GO" id="GO:0004222">
    <property type="term" value="F:metalloendopeptidase activity"/>
    <property type="evidence" value="ECO:0007669"/>
    <property type="project" value="InterPro"/>
</dbReference>